<dbReference type="Pfam" id="PF09837">
    <property type="entry name" value="DUF2064"/>
    <property type="match status" value="1"/>
</dbReference>
<evidence type="ECO:0000313" key="1">
    <source>
        <dbReference type="EMBL" id="GIL40057.1"/>
    </source>
</evidence>
<sequence length="196" mass="21331">MRTVIVFAKPPRRGAAKKRLARAIGDGPALAFYRTNLASLLQRLARDPRWRVVVAVTPDRTRLQVPHGVTVVAQGRGDLGARMARALHPRSAIARGPAVIVGSDVPALDRAHVWRAFRALGAARFTFGPAPDGGYWLVGSDRRHAQPHRLFRDVRWSSAHALADSLATLPPGAACVLADRLDDVDDGDSYARWRAA</sequence>
<organism evidence="1 2">
    <name type="scientific">Roseiterribacter gracilis</name>
    <dbReference type="NCBI Taxonomy" id="2812848"/>
    <lineage>
        <taxon>Bacteria</taxon>
        <taxon>Pseudomonadati</taxon>
        <taxon>Pseudomonadota</taxon>
        <taxon>Alphaproteobacteria</taxon>
        <taxon>Rhodospirillales</taxon>
        <taxon>Roseiterribacteraceae</taxon>
        <taxon>Roseiterribacter</taxon>
    </lineage>
</organism>
<reference evidence="1" key="1">
    <citation type="submission" date="2021-02" db="EMBL/GenBank/DDBJ databases">
        <title>Genome sequence of Rhodospirillales sp. strain TMPK1 isolated from soil.</title>
        <authorList>
            <person name="Nakai R."/>
            <person name="Kusada H."/>
            <person name="Tamaki H."/>
        </authorList>
    </citation>
    <scope>NUCLEOTIDE SEQUENCE</scope>
    <source>
        <strain evidence="1">TMPK1</strain>
    </source>
</reference>
<name>A0A8S8XF63_9PROT</name>
<accession>A0A8S8XF63</accession>
<dbReference type="InterPro" id="IPR018641">
    <property type="entry name" value="Trfase_1_rSAM/seldom-assoc"/>
</dbReference>
<evidence type="ECO:0000313" key="2">
    <source>
        <dbReference type="Proteomes" id="UP000681075"/>
    </source>
</evidence>
<dbReference type="Gene3D" id="3.90.550.10">
    <property type="entry name" value="Spore Coat Polysaccharide Biosynthesis Protein SpsA, Chain A"/>
    <property type="match status" value="1"/>
</dbReference>
<dbReference type="AlphaFoldDB" id="A0A8S8XF63"/>
<protein>
    <recommendedName>
        <fullName evidence="3">Glycosyltransferase</fullName>
    </recommendedName>
</protein>
<proteinExistence type="predicted"/>
<dbReference type="PANTHER" id="PTHR36529:SF1">
    <property type="entry name" value="GLYCOSYLTRANSFERASE"/>
    <property type="match status" value="1"/>
</dbReference>
<dbReference type="InterPro" id="IPR029044">
    <property type="entry name" value="Nucleotide-diphossugar_trans"/>
</dbReference>
<dbReference type="RefSeq" id="WP_420243165.1">
    <property type="nucleotide sequence ID" value="NZ_BOPV01000001.1"/>
</dbReference>
<keyword evidence="2" id="KW-1185">Reference proteome</keyword>
<dbReference type="Proteomes" id="UP000681075">
    <property type="component" value="Unassembled WGS sequence"/>
</dbReference>
<comment type="caution">
    <text evidence="1">The sequence shown here is derived from an EMBL/GenBank/DDBJ whole genome shotgun (WGS) entry which is preliminary data.</text>
</comment>
<dbReference type="PANTHER" id="PTHR36529">
    <property type="entry name" value="SLL1095 PROTEIN"/>
    <property type="match status" value="1"/>
</dbReference>
<evidence type="ECO:0008006" key="3">
    <source>
        <dbReference type="Google" id="ProtNLM"/>
    </source>
</evidence>
<dbReference type="EMBL" id="BOPV01000001">
    <property type="protein sequence ID" value="GIL40057.1"/>
    <property type="molecule type" value="Genomic_DNA"/>
</dbReference>
<gene>
    <name evidence="1" type="ORF">TMPK1_22940</name>
</gene>
<dbReference type="SUPFAM" id="SSF53448">
    <property type="entry name" value="Nucleotide-diphospho-sugar transferases"/>
    <property type="match status" value="1"/>
</dbReference>